<dbReference type="Pfam" id="PF04893">
    <property type="entry name" value="Yip1"/>
    <property type="match status" value="1"/>
</dbReference>
<reference evidence="7 8" key="1">
    <citation type="journal article" date="2019" name="Int. J. Syst. Evol. Microbiol.">
        <title>The Global Catalogue of Microorganisms (GCM) 10K type strain sequencing project: providing services to taxonomists for standard genome sequencing and annotation.</title>
        <authorList>
            <consortium name="The Broad Institute Genomics Platform"/>
            <consortium name="The Broad Institute Genome Sequencing Center for Infectious Disease"/>
            <person name="Wu L."/>
            <person name="Ma J."/>
        </authorList>
    </citation>
    <scope>NUCLEOTIDE SEQUENCE [LARGE SCALE GENOMIC DNA]</scope>
    <source>
        <strain evidence="7 8">XZYJ18</strain>
    </source>
</reference>
<keyword evidence="3 5" id="KW-1133">Transmembrane helix</keyword>
<accession>A0ABD5Q4M7</accession>
<dbReference type="GO" id="GO:0016020">
    <property type="term" value="C:membrane"/>
    <property type="evidence" value="ECO:0007669"/>
    <property type="project" value="UniProtKB-SubCell"/>
</dbReference>
<proteinExistence type="predicted"/>
<feature type="transmembrane region" description="Helical" evidence="5">
    <location>
        <begin position="77"/>
        <end position="98"/>
    </location>
</feature>
<name>A0ABD5Q4M7_9EURY</name>
<evidence type="ECO:0000313" key="8">
    <source>
        <dbReference type="Proteomes" id="UP001595945"/>
    </source>
</evidence>
<sequence>MTQWVENPTGGRDRGPAALARAWVEVLVSPRRFFRHGIAPGDQAPGLVFAVVVVLVEEATRFALVPGAAPTLGGRPALSALFGLALVALFVAPAVLHLTAALQTVLLMAVVPDRAGTSETVQVIAYATAPCVFAGVPSPTLRAACATYGAALFVVGLREVHDTSAVRALVAGAIPAALVFGYAFRGFAALDELVVRHAGEACLRVAELGQEVCVSLG</sequence>
<dbReference type="GeneID" id="73043867"/>
<evidence type="ECO:0000256" key="2">
    <source>
        <dbReference type="ARBA" id="ARBA00022692"/>
    </source>
</evidence>
<gene>
    <name evidence="7" type="ORF">ACFO9K_14235</name>
</gene>
<evidence type="ECO:0000256" key="4">
    <source>
        <dbReference type="ARBA" id="ARBA00023136"/>
    </source>
</evidence>
<dbReference type="EMBL" id="JBHSHT010000002">
    <property type="protein sequence ID" value="MFC4825417.1"/>
    <property type="molecule type" value="Genomic_DNA"/>
</dbReference>
<protein>
    <submittedName>
        <fullName evidence="7">YIP1 family protein</fullName>
    </submittedName>
</protein>
<dbReference type="AlphaFoldDB" id="A0ABD5Q4M7"/>
<evidence type="ECO:0000256" key="3">
    <source>
        <dbReference type="ARBA" id="ARBA00022989"/>
    </source>
</evidence>
<comment type="caution">
    <text evidence="7">The sequence shown here is derived from an EMBL/GenBank/DDBJ whole genome shotgun (WGS) entry which is preliminary data.</text>
</comment>
<evidence type="ECO:0000256" key="5">
    <source>
        <dbReference type="SAM" id="Phobius"/>
    </source>
</evidence>
<dbReference type="RefSeq" id="WP_254268920.1">
    <property type="nucleotide sequence ID" value="NZ_CP100400.1"/>
</dbReference>
<keyword evidence="2 5" id="KW-0812">Transmembrane</keyword>
<evidence type="ECO:0000259" key="6">
    <source>
        <dbReference type="Pfam" id="PF04893"/>
    </source>
</evidence>
<comment type="subcellular location">
    <subcellularLocation>
        <location evidence="1">Membrane</location>
        <topology evidence="1">Multi-pass membrane protein</topology>
    </subcellularLocation>
</comment>
<keyword evidence="8" id="KW-1185">Reference proteome</keyword>
<dbReference type="Proteomes" id="UP001595945">
    <property type="component" value="Unassembled WGS sequence"/>
</dbReference>
<evidence type="ECO:0000256" key="1">
    <source>
        <dbReference type="ARBA" id="ARBA00004141"/>
    </source>
</evidence>
<organism evidence="7 8">
    <name type="scientific">Halorussus aquaticus</name>
    <dbReference type="NCBI Taxonomy" id="2953748"/>
    <lineage>
        <taxon>Archaea</taxon>
        <taxon>Methanobacteriati</taxon>
        <taxon>Methanobacteriota</taxon>
        <taxon>Stenosarchaea group</taxon>
        <taxon>Halobacteria</taxon>
        <taxon>Halobacteriales</taxon>
        <taxon>Haladaptataceae</taxon>
        <taxon>Halorussus</taxon>
    </lineage>
</organism>
<keyword evidence="4 5" id="KW-0472">Membrane</keyword>
<feature type="domain" description="Yip1" evidence="6">
    <location>
        <begin position="25"/>
        <end position="181"/>
    </location>
</feature>
<dbReference type="InterPro" id="IPR006977">
    <property type="entry name" value="Yip1_dom"/>
</dbReference>
<evidence type="ECO:0000313" key="7">
    <source>
        <dbReference type="EMBL" id="MFC4825417.1"/>
    </source>
</evidence>